<sequence>GYIPARYVVCGLTFLGLMFNFMLRVNINFSIMAMVKNKEQTNHTNATLGNADVCGFGQLDQNEKEYDGDFEWDEWAQAQITGSFYWGYVWTHIPGGRLGELFGAAHVVSISLALAAILNLFIPLAAK</sequence>
<proteinExistence type="predicted"/>
<dbReference type="GO" id="GO:0006820">
    <property type="term" value="P:monoatomic anion transport"/>
    <property type="evidence" value="ECO:0007669"/>
    <property type="project" value="TreeGrafter"/>
</dbReference>
<keyword evidence="2 5" id="KW-0812">Transmembrane</keyword>
<name>A0AAV2STF0_MEGNR</name>
<protein>
    <recommendedName>
        <fullName evidence="8">Sialin</fullName>
    </recommendedName>
</protein>
<comment type="caution">
    <text evidence="6">The sequence shown here is derived from an EMBL/GenBank/DDBJ whole genome shotgun (WGS) entry which is preliminary data.</text>
</comment>
<dbReference type="EMBL" id="CAXKWB010129914">
    <property type="protein sequence ID" value="CAL4241455.1"/>
    <property type="molecule type" value="Genomic_DNA"/>
</dbReference>
<dbReference type="GO" id="GO:0016020">
    <property type="term" value="C:membrane"/>
    <property type="evidence" value="ECO:0007669"/>
    <property type="project" value="UniProtKB-SubCell"/>
</dbReference>
<feature type="transmembrane region" description="Helical" evidence="5">
    <location>
        <begin position="101"/>
        <end position="122"/>
    </location>
</feature>
<evidence type="ECO:0008006" key="8">
    <source>
        <dbReference type="Google" id="ProtNLM"/>
    </source>
</evidence>
<dbReference type="InterPro" id="IPR036259">
    <property type="entry name" value="MFS_trans_sf"/>
</dbReference>
<keyword evidence="3 5" id="KW-1133">Transmembrane helix</keyword>
<dbReference type="Proteomes" id="UP001497623">
    <property type="component" value="Unassembled WGS sequence"/>
</dbReference>
<dbReference type="PANTHER" id="PTHR11662">
    <property type="entry name" value="SOLUTE CARRIER FAMILY 17"/>
    <property type="match status" value="1"/>
</dbReference>
<dbReference type="SUPFAM" id="SSF103473">
    <property type="entry name" value="MFS general substrate transporter"/>
    <property type="match status" value="1"/>
</dbReference>
<evidence type="ECO:0000256" key="1">
    <source>
        <dbReference type="ARBA" id="ARBA00004141"/>
    </source>
</evidence>
<evidence type="ECO:0000256" key="4">
    <source>
        <dbReference type="ARBA" id="ARBA00023136"/>
    </source>
</evidence>
<feature type="non-terminal residue" evidence="6">
    <location>
        <position position="1"/>
    </location>
</feature>
<reference evidence="6 7" key="1">
    <citation type="submission" date="2024-05" db="EMBL/GenBank/DDBJ databases">
        <authorList>
            <person name="Wallberg A."/>
        </authorList>
    </citation>
    <scope>NUCLEOTIDE SEQUENCE [LARGE SCALE GENOMIC DNA]</scope>
</reference>
<dbReference type="InterPro" id="IPR050382">
    <property type="entry name" value="MFS_Na/Anion_cotransporter"/>
</dbReference>
<evidence type="ECO:0000313" key="6">
    <source>
        <dbReference type="EMBL" id="CAL4241455.1"/>
    </source>
</evidence>
<feature type="non-terminal residue" evidence="6">
    <location>
        <position position="127"/>
    </location>
</feature>
<gene>
    <name evidence="6" type="ORF">MNOR_LOCUS40702</name>
</gene>
<dbReference type="InterPro" id="IPR027378">
    <property type="entry name" value="Nucleotide_channel_N"/>
</dbReference>
<dbReference type="AlphaFoldDB" id="A0AAV2STF0"/>
<comment type="subcellular location">
    <subcellularLocation>
        <location evidence="1">Membrane</location>
        <topology evidence="1">Multi-pass membrane protein</topology>
    </subcellularLocation>
</comment>
<dbReference type="GO" id="GO:0022857">
    <property type="term" value="F:transmembrane transporter activity"/>
    <property type="evidence" value="ECO:0007669"/>
    <property type="project" value="TreeGrafter"/>
</dbReference>
<organism evidence="6 7">
    <name type="scientific">Meganyctiphanes norvegica</name>
    <name type="common">Northern krill</name>
    <name type="synonym">Thysanopoda norvegica</name>
    <dbReference type="NCBI Taxonomy" id="48144"/>
    <lineage>
        <taxon>Eukaryota</taxon>
        <taxon>Metazoa</taxon>
        <taxon>Ecdysozoa</taxon>
        <taxon>Arthropoda</taxon>
        <taxon>Crustacea</taxon>
        <taxon>Multicrustacea</taxon>
        <taxon>Malacostraca</taxon>
        <taxon>Eumalacostraca</taxon>
        <taxon>Eucarida</taxon>
        <taxon>Euphausiacea</taxon>
        <taxon>Euphausiidae</taxon>
        <taxon>Meganyctiphanes</taxon>
    </lineage>
</organism>
<feature type="transmembrane region" description="Helical" evidence="5">
    <location>
        <begin position="6"/>
        <end position="27"/>
    </location>
</feature>
<evidence type="ECO:0000313" key="7">
    <source>
        <dbReference type="Proteomes" id="UP001497623"/>
    </source>
</evidence>
<evidence type="ECO:0000256" key="3">
    <source>
        <dbReference type="ARBA" id="ARBA00022989"/>
    </source>
</evidence>
<accession>A0AAV2STF0</accession>
<dbReference type="Gene3D" id="1.20.120.540">
    <property type="entry name" value="Voltage-gated potassium channels"/>
    <property type="match status" value="1"/>
</dbReference>
<evidence type="ECO:0000256" key="5">
    <source>
        <dbReference type="SAM" id="Phobius"/>
    </source>
</evidence>
<evidence type="ECO:0000256" key="2">
    <source>
        <dbReference type="ARBA" id="ARBA00022692"/>
    </source>
</evidence>
<keyword evidence="7" id="KW-1185">Reference proteome</keyword>
<dbReference type="PANTHER" id="PTHR11662:SF399">
    <property type="entry name" value="FI19708P1-RELATED"/>
    <property type="match status" value="1"/>
</dbReference>
<keyword evidence="4 5" id="KW-0472">Membrane</keyword>